<dbReference type="PANTHER" id="PTHR39335">
    <property type="entry name" value="BLL4220 PROTEIN"/>
    <property type="match status" value="1"/>
</dbReference>
<name>A0ABV7PZU3_9ACTN</name>
<evidence type="ECO:0000313" key="3">
    <source>
        <dbReference type="Proteomes" id="UP001595712"/>
    </source>
</evidence>
<dbReference type="PANTHER" id="PTHR39335:SF1">
    <property type="entry name" value="BLL4220 PROTEIN"/>
    <property type="match status" value="1"/>
</dbReference>
<gene>
    <name evidence="2" type="ORF">ACFO8M_11110</name>
</gene>
<accession>A0ABV7PZU3</accession>
<evidence type="ECO:0000313" key="2">
    <source>
        <dbReference type="EMBL" id="MFC3493034.1"/>
    </source>
</evidence>
<keyword evidence="3" id="KW-1185">Reference proteome</keyword>
<dbReference type="Proteomes" id="UP001595712">
    <property type="component" value="Unassembled WGS sequence"/>
</dbReference>
<sequence>MTRSMKYQRACAFAAAALLMLGAAACGDADSGDDTGPYGGATSEAEQSPTDTGTAAAAVSLATATDDTLGEFLVDNDGMTLYLFTPDTTSESTCYDTCATAWPPLLTDTEDVAAGDGVDEALIGTTERTDGSMQVTYNDHPLYYYAKDAAPGDTTGQGVQDIWWVVNPAGEGVTTAP</sequence>
<dbReference type="PROSITE" id="PS51257">
    <property type="entry name" value="PROKAR_LIPOPROTEIN"/>
    <property type="match status" value="1"/>
</dbReference>
<evidence type="ECO:0008006" key="4">
    <source>
        <dbReference type="Google" id="ProtNLM"/>
    </source>
</evidence>
<protein>
    <recommendedName>
        <fullName evidence="4">Lipoprotein with Yx(FWY)xxD motif</fullName>
    </recommendedName>
</protein>
<feature type="chain" id="PRO_5045848725" description="Lipoprotein with Yx(FWY)xxD motif" evidence="1">
    <location>
        <begin position="26"/>
        <end position="177"/>
    </location>
</feature>
<dbReference type="InterPro" id="IPR005297">
    <property type="entry name" value="Lipoprotein_repeat"/>
</dbReference>
<proteinExistence type="predicted"/>
<dbReference type="RefSeq" id="WP_387974698.1">
    <property type="nucleotide sequence ID" value="NZ_JBHRWO010000010.1"/>
</dbReference>
<evidence type="ECO:0000256" key="1">
    <source>
        <dbReference type="SAM" id="SignalP"/>
    </source>
</evidence>
<organism evidence="2 3">
    <name type="scientific">Glycomyces rhizosphaerae</name>
    <dbReference type="NCBI Taxonomy" id="2054422"/>
    <lineage>
        <taxon>Bacteria</taxon>
        <taxon>Bacillati</taxon>
        <taxon>Actinomycetota</taxon>
        <taxon>Actinomycetes</taxon>
        <taxon>Glycomycetales</taxon>
        <taxon>Glycomycetaceae</taxon>
        <taxon>Glycomyces</taxon>
    </lineage>
</organism>
<reference evidence="3" key="1">
    <citation type="journal article" date="2019" name="Int. J. Syst. Evol. Microbiol.">
        <title>The Global Catalogue of Microorganisms (GCM) 10K type strain sequencing project: providing services to taxonomists for standard genome sequencing and annotation.</title>
        <authorList>
            <consortium name="The Broad Institute Genomics Platform"/>
            <consortium name="The Broad Institute Genome Sequencing Center for Infectious Disease"/>
            <person name="Wu L."/>
            <person name="Ma J."/>
        </authorList>
    </citation>
    <scope>NUCLEOTIDE SEQUENCE [LARGE SCALE GENOMIC DNA]</scope>
    <source>
        <strain evidence="3">CGMCC 4.7396</strain>
    </source>
</reference>
<dbReference type="Pfam" id="PF03640">
    <property type="entry name" value="Lipoprotein_15"/>
    <property type="match status" value="2"/>
</dbReference>
<keyword evidence="1" id="KW-0732">Signal</keyword>
<feature type="signal peptide" evidence="1">
    <location>
        <begin position="1"/>
        <end position="25"/>
    </location>
</feature>
<dbReference type="EMBL" id="JBHRWO010000010">
    <property type="protein sequence ID" value="MFC3493034.1"/>
    <property type="molecule type" value="Genomic_DNA"/>
</dbReference>
<comment type="caution">
    <text evidence="2">The sequence shown here is derived from an EMBL/GenBank/DDBJ whole genome shotgun (WGS) entry which is preliminary data.</text>
</comment>